<dbReference type="GO" id="GO:0015250">
    <property type="term" value="F:water channel activity"/>
    <property type="evidence" value="ECO:0007669"/>
    <property type="project" value="TreeGrafter"/>
</dbReference>
<feature type="transmembrane region" description="Helical" evidence="10">
    <location>
        <begin position="100"/>
        <end position="132"/>
    </location>
</feature>
<dbReference type="Proteomes" id="UP000076722">
    <property type="component" value="Unassembled WGS sequence"/>
</dbReference>
<evidence type="ECO:0000256" key="5">
    <source>
        <dbReference type="ARBA" id="ARBA00022737"/>
    </source>
</evidence>
<evidence type="ECO:0000256" key="4">
    <source>
        <dbReference type="ARBA" id="ARBA00022692"/>
    </source>
</evidence>
<dbReference type="InterPro" id="IPR034294">
    <property type="entry name" value="Aquaporin_transptr"/>
</dbReference>
<dbReference type="OrthoDB" id="3222at2759"/>
<evidence type="ECO:0000256" key="2">
    <source>
        <dbReference type="ARBA" id="ARBA00006175"/>
    </source>
</evidence>
<dbReference type="FunFam" id="1.20.1080.10:FF:000014">
    <property type="entry name" value="Aquaporin 1"/>
    <property type="match status" value="1"/>
</dbReference>
<dbReference type="Pfam" id="PF00230">
    <property type="entry name" value="MIP"/>
    <property type="match status" value="1"/>
</dbReference>
<dbReference type="PANTHER" id="PTHR19139:SF199">
    <property type="entry name" value="MIP17260P"/>
    <property type="match status" value="1"/>
</dbReference>
<feature type="transmembrane region" description="Helical" evidence="10">
    <location>
        <begin position="152"/>
        <end position="175"/>
    </location>
</feature>
<dbReference type="GO" id="GO:0005886">
    <property type="term" value="C:plasma membrane"/>
    <property type="evidence" value="ECO:0007669"/>
    <property type="project" value="TreeGrafter"/>
</dbReference>
<keyword evidence="5" id="KW-0677">Repeat</keyword>
<keyword evidence="3 9" id="KW-0813">Transport</keyword>
<keyword evidence="7 10" id="KW-0472">Membrane</keyword>
<evidence type="ECO:0000313" key="11">
    <source>
        <dbReference type="EMBL" id="KZS98738.1"/>
    </source>
</evidence>
<feature type="transmembrane region" description="Helical" evidence="10">
    <location>
        <begin position="226"/>
        <end position="246"/>
    </location>
</feature>
<sequence length="313" mass="32904">MMFKASRAQLKIDATAAAMELVGTVLFLLLGLGGIQAAAYSNTLTAKASQNGSLSGPQAINSVAGIDQLLYISCSMGFALLTSAWLFFRVTGGVFNPQVALALLLTGCISPIRFSFYIVAQIVGSIIASALLKAILPGPLFVNVALGPNVSAVQGLFIEAIGTAALVFAVLMLAAEKHKSTAIAPIGIGLTLFACHLFAVLFTGAALNSARALGPAVFSGFPTIHWIYWVGPTLGSLFSTALYSALKQLKYQNLNPNQDSHYEQHSGSSVSETLKRFSIASNTSLERPSFASATVEVTRETRTDSQIPPNAMV</sequence>
<feature type="transmembrane region" description="Helical" evidence="10">
    <location>
        <begin position="182"/>
        <end position="206"/>
    </location>
</feature>
<organism evidence="11 12">
    <name type="scientific">Sistotremastrum niveocremeum HHB9708</name>
    <dbReference type="NCBI Taxonomy" id="1314777"/>
    <lineage>
        <taxon>Eukaryota</taxon>
        <taxon>Fungi</taxon>
        <taxon>Dikarya</taxon>
        <taxon>Basidiomycota</taxon>
        <taxon>Agaricomycotina</taxon>
        <taxon>Agaricomycetes</taxon>
        <taxon>Sistotremastrales</taxon>
        <taxon>Sistotremastraceae</taxon>
        <taxon>Sertulicium</taxon>
        <taxon>Sertulicium niveocremeum</taxon>
    </lineage>
</organism>
<dbReference type="InterPro" id="IPR023271">
    <property type="entry name" value="Aquaporin-like"/>
</dbReference>
<evidence type="ECO:0000256" key="10">
    <source>
        <dbReference type="SAM" id="Phobius"/>
    </source>
</evidence>
<evidence type="ECO:0000313" key="12">
    <source>
        <dbReference type="Proteomes" id="UP000076722"/>
    </source>
</evidence>
<dbReference type="SUPFAM" id="SSF81338">
    <property type="entry name" value="Aquaporin-like"/>
    <property type="match status" value="1"/>
</dbReference>
<dbReference type="AlphaFoldDB" id="A0A165ABD9"/>
<gene>
    <name evidence="11" type="ORF">SISNIDRAFT_434356</name>
</gene>
<dbReference type="PANTHER" id="PTHR19139">
    <property type="entry name" value="AQUAPORIN TRANSPORTER"/>
    <property type="match status" value="1"/>
</dbReference>
<keyword evidence="6 10" id="KW-1133">Transmembrane helix</keyword>
<accession>A0A165ABD9</accession>
<dbReference type="EMBL" id="KV419394">
    <property type="protein sequence ID" value="KZS98738.1"/>
    <property type="molecule type" value="Genomic_DNA"/>
</dbReference>
<comment type="similarity">
    <text evidence="2 9">Belongs to the MIP/aquaporin (TC 1.A.8) family.</text>
</comment>
<dbReference type="Gene3D" id="1.20.1080.10">
    <property type="entry name" value="Glycerol uptake facilitator protein"/>
    <property type="match status" value="1"/>
</dbReference>
<comment type="subcellular location">
    <subcellularLocation>
        <location evidence="1">Membrane</location>
        <topology evidence="1">Multi-pass membrane protein</topology>
    </subcellularLocation>
</comment>
<keyword evidence="8" id="KW-0325">Glycoprotein</keyword>
<reference evidence="11 12" key="1">
    <citation type="journal article" date="2016" name="Mol. Biol. Evol.">
        <title>Comparative Genomics of Early-Diverging Mushroom-Forming Fungi Provides Insights into the Origins of Lignocellulose Decay Capabilities.</title>
        <authorList>
            <person name="Nagy L.G."/>
            <person name="Riley R."/>
            <person name="Tritt A."/>
            <person name="Adam C."/>
            <person name="Daum C."/>
            <person name="Floudas D."/>
            <person name="Sun H."/>
            <person name="Yadav J.S."/>
            <person name="Pangilinan J."/>
            <person name="Larsson K.H."/>
            <person name="Matsuura K."/>
            <person name="Barry K."/>
            <person name="Labutti K."/>
            <person name="Kuo R."/>
            <person name="Ohm R.A."/>
            <person name="Bhattacharya S.S."/>
            <person name="Shirouzu T."/>
            <person name="Yoshinaga Y."/>
            <person name="Martin F.M."/>
            <person name="Grigoriev I.V."/>
            <person name="Hibbett D.S."/>
        </authorList>
    </citation>
    <scope>NUCLEOTIDE SEQUENCE [LARGE SCALE GENOMIC DNA]</scope>
    <source>
        <strain evidence="11 12">HHB9708</strain>
    </source>
</reference>
<keyword evidence="4 9" id="KW-0812">Transmembrane</keyword>
<evidence type="ECO:0000256" key="3">
    <source>
        <dbReference type="ARBA" id="ARBA00022448"/>
    </source>
</evidence>
<dbReference type="PRINTS" id="PR00783">
    <property type="entry name" value="MINTRINSICP"/>
</dbReference>
<evidence type="ECO:0000256" key="1">
    <source>
        <dbReference type="ARBA" id="ARBA00004141"/>
    </source>
</evidence>
<evidence type="ECO:0000256" key="6">
    <source>
        <dbReference type="ARBA" id="ARBA00022989"/>
    </source>
</evidence>
<keyword evidence="12" id="KW-1185">Reference proteome</keyword>
<protein>
    <submittedName>
        <fullName evidence="11">Aquaporin-like protein</fullName>
    </submittedName>
</protein>
<proteinExistence type="inferred from homology"/>
<name>A0A165ABD9_9AGAM</name>
<evidence type="ECO:0000256" key="8">
    <source>
        <dbReference type="ARBA" id="ARBA00023180"/>
    </source>
</evidence>
<dbReference type="STRING" id="1314777.A0A165ABD9"/>
<evidence type="ECO:0000256" key="7">
    <source>
        <dbReference type="ARBA" id="ARBA00023136"/>
    </source>
</evidence>
<dbReference type="InterPro" id="IPR000425">
    <property type="entry name" value="MIP"/>
</dbReference>
<evidence type="ECO:0000256" key="9">
    <source>
        <dbReference type="RuleBase" id="RU000477"/>
    </source>
</evidence>